<dbReference type="PRINTS" id="PR00105">
    <property type="entry name" value="C5METTRFRASE"/>
</dbReference>
<dbReference type="InterPro" id="IPR029063">
    <property type="entry name" value="SAM-dependent_MTases_sf"/>
</dbReference>
<dbReference type="PANTHER" id="PTHR46098">
    <property type="entry name" value="TRNA (CYTOSINE(38)-C(5))-METHYLTRANSFERASE"/>
    <property type="match status" value="1"/>
</dbReference>
<accession>F9UJ69</accession>
<dbReference type="NCBIfam" id="TIGR00675">
    <property type="entry name" value="dcm"/>
    <property type="match status" value="1"/>
</dbReference>
<evidence type="ECO:0000256" key="1">
    <source>
        <dbReference type="ARBA" id="ARBA00022603"/>
    </source>
</evidence>
<protein>
    <recommendedName>
        <fullName evidence="7">Cytosine-specific methyltransferase</fullName>
        <ecNumber evidence="7">2.1.1.37</ecNumber>
    </recommendedName>
</protein>
<dbReference type="PROSITE" id="PS51679">
    <property type="entry name" value="SAM_MT_C5"/>
    <property type="match status" value="1"/>
</dbReference>
<organism evidence="8 9">
    <name type="scientific">Mycoplasmopsis columbina SF7</name>
    <dbReference type="NCBI Taxonomy" id="1037410"/>
    <lineage>
        <taxon>Bacteria</taxon>
        <taxon>Bacillati</taxon>
        <taxon>Mycoplasmatota</taxon>
        <taxon>Mycoplasmoidales</taxon>
        <taxon>Metamycoplasmataceae</taxon>
        <taxon>Mycoplasmopsis</taxon>
    </lineage>
</organism>
<dbReference type="eggNOG" id="COG0270">
    <property type="taxonomic scope" value="Bacteria"/>
</dbReference>
<dbReference type="InterPro" id="IPR050750">
    <property type="entry name" value="C5-MTase"/>
</dbReference>
<dbReference type="Gene3D" id="3.90.120.10">
    <property type="entry name" value="DNA Methylase, subunit A, domain 2"/>
    <property type="match status" value="1"/>
</dbReference>
<evidence type="ECO:0000256" key="4">
    <source>
        <dbReference type="ARBA" id="ARBA00022747"/>
    </source>
</evidence>
<dbReference type="PROSITE" id="PS00094">
    <property type="entry name" value="C5_MTASE_1"/>
    <property type="match status" value="1"/>
</dbReference>
<dbReference type="Proteomes" id="UP000004978">
    <property type="component" value="Unassembled WGS sequence"/>
</dbReference>
<keyword evidence="4" id="KW-0680">Restriction system</keyword>
<dbReference type="InterPro" id="IPR031303">
    <property type="entry name" value="C5_meth_CS"/>
</dbReference>
<keyword evidence="1 5" id="KW-0489">Methyltransferase</keyword>
<dbReference type="GO" id="GO:0032259">
    <property type="term" value="P:methylation"/>
    <property type="evidence" value="ECO:0007669"/>
    <property type="project" value="UniProtKB-KW"/>
</dbReference>
<dbReference type="Pfam" id="PF00145">
    <property type="entry name" value="DNA_methylase"/>
    <property type="match status" value="1"/>
</dbReference>
<dbReference type="PROSITE" id="PS00095">
    <property type="entry name" value="C5_MTASE_2"/>
    <property type="match status" value="1"/>
</dbReference>
<evidence type="ECO:0000313" key="9">
    <source>
        <dbReference type="Proteomes" id="UP000004978"/>
    </source>
</evidence>
<dbReference type="REBASE" id="63970">
    <property type="entry name" value="M.McoSF7ORF2634P"/>
</dbReference>
<dbReference type="RefSeq" id="WP_006608335.1">
    <property type="nucleotide sequence ID" value="NZ_AFXA01000002.1"/>
</dbReference>
<dbReference type="InterPro" id="IPR001525">
    <property type="entry name" value="C5_MeTfrase"/>
</dbReference>
<comment type="catalytic activity">
    <reaction evidence="7">
        <text>a 2'-deoxycytidine in DNA + S-adenosyl-L-methionine = a 5-methyl-2'-deoxycytidine in DNA + S-adenosyl-L-homocysteine + H(+)</text>
        <dbReference type="Rhea" id="RHEA:13681"/>
        <dbReference type="Rhea" id="RHEA-COMP:11369"/>
        <dbReference type="Rhea" id="RHEA-COMP:11370"/>
        <dbReference type="ChEBI" id="CHEBI:15378"/>
        <dbReference type="ChEBI" id="CHEBI:57856"/>
        <dbReference type="ChEBI" id="CHEBI:59789"/>
        <dbReference type="ChEBI" id="CHEBI:85452"/>
        <dbReference type="ChEBI" id="CHEBI:85454"/>
        <dbReference type="EC" id="2.1.1.37"/>
    </reaction>
</comment>
<dbReference type="SUPFAM" id="SSF53335">
    <property type="entry name" value="S-adenosyl-L-methionine-dependent methyltransferases"/>
    <property type="match status" value="1"/>
</dbReference>
<comment type="caution">
    <text evidence="8">The sequence shown here is derived from an EMBL/GenBank/DDBJ whole genome shotgun (WGS) entry which is preliminary data.</text>
</comment>
<reference evidence="8 9" key="1">
    <citation type="journal article" date="2013" name="Genome Announc.">
        <title>Genome Sequence of Mycoplasma columbinum Strain SF7.</title>
        <authorList>
            <person name="Guo Z."/>
            <person name="Xu X."/>
            <person name="Zheng Q."/>
            <person name="Li T."/>
            <person name="Kuang S."/>
            <person name="Zhang Z."/>
            <person name="Chen Y."/>
            <person name="Lu X."/>
            <person name="Zhou R."/>
            <person name="Bi D."/>
            <person name="Jin H."/>
        </authorList>
    </citation>
    <scope>NUCLEOTIDE SEQUENCE [LARGE SCALE GENOMIC DNA]</scope>
    <source>
        <strain evidence="8 9">SF7</strain>
    </source>
</reference>
<evidence type="ECO:0000313" key="8">
    <source>
        <dbReference type="EMBL" id="EGV00565.1"/>
    </source>
</evidence>
<keyword evidence="3 5" id="KW-0949">S-adenosyl-L-methionine</keyword>
<dbReference type="AlphaFoldDB" id="F9UJ69"/>
<dbReference type="PANTHER" id="PTHR46098:SF1">
    <property type="entry name" value="TRNA (CYTOSINE(38)-C(5))-METHYLTRANSFERASE"/>
    <property type="match status" value="1"/>
</dbReference>
<proteinExistence type="inferred from homology"/>
<evidence type="ECO:0000256" key="6">
    <source>
        <dbReference type="RuleBase" id="RU000416"/>
    </source>
</evidence>
<dbReference type="EMBL" id="AFXA01000002">
    <property type="protein sequence ID" value="EGV00565.1"/>
    <property type="molecule type" value="Genomic_DNA"/>
</dbReference>
<comment type="similarity">
    <text evidence="5 6">Belongs to the class I-like SAM-binding methyltransferase superfamily. C5-methyltransferase family.</text>
</comment>
<evidence type="ECO:0000256" key="3">
    <source>
        <dbReference type="ARBA" id="ARBA00022691"/>
    </source>
</evidence>
<evidence type="ECO:0000256" key="2">
    <source>
        <dbReference type="ARBA" id="ARBA00022679"/>
    </source>
</evidence>
<gene>
    <name evidence="8" type="ORF">MCSF7_02634</name>
</gene>
<dbReference type="GO" id="GO:0009307">
    <property type="term" value="P:DNA restriction-modification system"/>
    <property type="evidence" value="ECO:0007669"/>
    <property type="project" value="UniProtKB-KW"/>
</dbReference>
<dbReference type="GO" id="GO:0003886">
    <property type="term" value="F:DNA (cytosine-5-)-methyltransferase activity"/>
    <property type="evidence" value="ECO:0007669"/>
    <property type="project" value="UniProtKB-EC"/>
</dbReference>
<name>F9UJ69_9BACT</name>
<evidence type="ECO:0000256" key="7">
    <source>
        <dbReference type="RuleBase" id="RU000417"/>
    </source>
</evidence>
<keyword evidence="2 5" id="KW-0808">Transferase</keyword>
<sequence>MPKFLKVFETFAGIGAQHKSIKYVNSQNKDVNLKIVATSEWDARSIITYAAIHNQLHKENIEKILNKKNLNEEKNLNNYLKDKIFSLDSKYHSKGIISKSLEFKKTLTAANILNNNLSDITKIKSSILDDLDIDLITYSFPCQGLSVANMGRDSGILNDKSTSHLIWEIGRLLSNSNKKPKYLLLENVKALVGKYSKEYDKWKTFLKSLGYKTFTAVLNAKNHGSLQRRERVFALSTLKHIPTPFKNDKEYENYINNIGLKSKLKNIREQEKKYRNIFDLNNTLELEAKNAAIRNTKSRHKMIELGKCLNDINLAKTKEFTINTLTTRQDRFPNAGYINYETNDERYLNHRFITPREAFKIMGFENSDFDKLNYFIKREILTKTSLYRFAGNSIDVNVLKSVFKTIQDVEINLMKEKIKNDKKWQNNKK</sequence>
<keyword evidence="9" id="KW-1185">Reference proteome</keyword>
<dbReference type="Gene3D" id="3.40.50.150">
    <property type="entry name" value="Vaccinia Virus protein VP39"/>
    <property type="match status" value="1"/>
</dbReference>
<dbReference type="STRING" id="1037410.MCSF7_02634"/>
<feature type="active site" evidence="5">
    <location>
        <position position="142"/>
    </location>
</feature>
<dbReference type="EC" id="2.1.1.37" evidence="7"/>
<dbReference type="InterPro" id="IPR018117">
    <property type="entry name" value="C5_DNA_meth_AS"/>
</dbReference>
<evidence type="ECO:0000256" key="5">
    <source>
        <dbReference type="PROSITE-ProRule" id="PRU01016"/>
    </source>
</evidence>